<dbReference type="Pfam" id="PF00149">
    <property type="entry name" value="Metallophos"/>
    <property type="match status" value="1"/>
</dbReference>
<keyword evidence="4" id="KW-1185">Reference proteome</keyword>
<evidence type="ECO:0000259" key="2">
    <source>
        <dbReference type="Pfam" id="PF00149"/>
    </source>
</evidence>
<comment type="caution">
    <text evidence="3">The sequence shown here is derived from an EMBL/GenBank/DDBJ whole genome shotgun (WGS) entry which is preliminary data.</text>
</comment>
<keyword evidence="1" id="KW-1133">Transmembrane helix</keyword>
<feature type="domain" description="Calcineurin-like phosphoesterase" evidence="2">
    <location>
        <begin position="157"/>
        <end position="321"/>
    </location>
</feature>
<gene>
    <name evidence="3" type="ORF">LMF89_10950</name>
</gene>
<feature type="transmembrane region" description="Helical" evidence="1">
    <location>
        <begin position="40"/>
        <end position="57"/>
    </location>
</feature>
<dbReference type="RefSeq" id="WP_229535088.1">
    <property type="nucleotide sequence ID" value="NZ_JAJHJB010000013.1"/>
</dbReference>
<name>A0ABS8HRQ2_9FIRM</name>
<protein>
    <submittedName>
        <fullName evidence="3">Metallophosphoesterase</fullName>
    </submittedName>
</protein>
<evidence type="ECO:0000256" key="1">
    <source>
        <dbReference type="SAM" id="Phobius"/>
    </source>
</evidence>
<evidence type="ECO:0000313" key="4">
    <source>
        <dbReference type="Proteomes" id="UP001165492"/>
    </source>
</evidence>
<dbReference type="Proteomes" id="UP001165492">
    <property type="component" value="Unassembled WGS sequence"/>
</dbReference>
<accession>A0ABS8HRQ2</accession>
<dbReference type="InterPro" id="IPR029052">
    <property type="entry name" value="Metallo-depent_PP-like"/>
</dbReference>
<dbReference type="InterPro" id="IPR051158">
    <property type="entry name" value="Metallophosphoesterase_sf"/>
</dbReference>
<dbReference type="Gene3D" id="3.60.21.10">
    <property type="match status" value="1"/>
</dbReference>
<dbReference type="InterPro" id="IPR004843">
    <property type="entry name" value="Calcineurin-like_PHP"/>
</dbReference>
<feature type="transmembrane region" description="Helical" evidence="1">
    <location>
        <begin position="69"/>
        <end position="91"/>
    </location>
</feature>
<dbReference type="SUPFAM" id="SSF56300">
    <property type="entry name" value="Metallo-dependent phosphatases"/>
    <property type="match status" value="1"/>
</dbReference>
<keyword evidence="1" id="KW-0812">Transmembrane</keyword>
<dbReference type="CDD" id="cd07385">
    <property type="entry name" value="MPP_YkuE_C"/>
    <property type="match status" value="1"/>
</dbReference>
<evidence type="ECO:0000313" key="3">
    <source>
        <dbReference type="EMBL" id="MCC5465873.1"/>
    </source>
</evidence>
<dbReference type="PANTHER" id="PTHR31302:SF0">
    <property type="entry name" value="TRANSMEMBRANE PROTEIN WITH METALLOPHOSPHOESTERASE DOMAIN"/>
    <property type="match status" value="1"/>
</dbReference>
<feature type="transmembrane region" description="Helical" evidence="1">
    <location>
        <begin position="111"/>
        <end position="129"/>
    </location>
</feature>
<sequence>MNSFILIMSVLLLIYAAGNYYIGLRFFQAFRSMIEPYTVLYWSGYTFLAISKLVGRIGRIKFPGFANDIIIIIGDYWLAAAYYFFLFWIIIDVGSFLSDVLFHRQIIQGPALGLTVITLVGLLLVYGRWNACNPRVRQYDVVIPKGVSNLPKIHAVMVADVHLGTIVDNTRLEEMVNKINELNPDIIFLVGDTIDEDVQRFIKKKMSEGLKKLNSQYGVFAVLGNHEYLGSDSQSAIEQLRQSGISVLRDEYQLVNNQFYIVGRDDPTSVRVTGQQRLDLSAVMQGIDTKLPIILLDHQPFKLTEGQLNGVDLQLSGHTHHGQFFPNQYITKRIFEIDWGYLKKDRYQVIVSCGFGTWGPPIRIGNCPEIIDLMIHFEKEV</sequence>
<proteinExistence type="predicted"/>
<organism evidence="3 4">
    <name type="scientific">Pelosinus baikalensis</name>
    <dbReference type="NCBI Taxonomy" id="2892015"/>
    <lineage>
        <taxon>Bacteria</taxon>
        <taxon>Bacillati</taxon>
        <taxon>Bacillota</taxon>
        <taxon>Negativicutes</taxon>
        <taxon>Selenomonadales</taxon>
        <taxon>Sporomusaceae</taxon>
        <taxon>Pelosinus</taxon>
    </lineage>
</organism>
<keyword evidence="1" id="KW-0472">Membrane</keyword>
<dbReference type="PANTHER" id="PTHR31302">
    <property type="entry name" value="TRANSMEMBRANE PROTEIN WITH METALLOPHOSPHOESTERASE DOMAIN-RELATED"/>
    <property type="match status" value="1"/>
</dbReference>
<dbReference type="EMBL" id="JAJHJB010000013">
    <property type="protein sequence ID" value="MCC5465873.1"/>
    <property type="molecule type" value="Genomic_DNA"/>
</dbReference>
<reference evidence="3" key="1">
    <citation type="submission" date="2021-11" db="EMBL/GenBank/DDBJ databases">
        <title>Description of a new species Pelosinus isolated from the bottom sediments of Lake Baikal.</title>
        <authorList>
            <person name="Zakharyuk A."/>
        </authorList>
    </citation>
    <scope>NUCLEOTIDE SEQUENCE</scope>
    <source>
        <strain evidence="3">Bkl1</strain>
    </source>
</reference>